<name>A0A556RVJ5_9GAMM</name>
<organism evidence="1 2">
    <name type="scientific">Gilliamella apicola</name>
    <dbReference type="NCBI Taxonomy" id="1196095"/>
    <lineage>
        <taxon>Bacteria</taxon>
        <taxon>Pseudomonadati</taxon>
        <taxon>Pseudomonadota</taxon>
        <taxon>Gammaproteobacteria</taxon>
        <taxon>Orbales</taxon>
        <taxon>Orbaceae</taxon>
        <taxon>Gilliamella</taxon>
    </lineage>
</organism>
<sequence length="222" mass="26378">MDRKNKLEIMRSFDGGVVSYLFEYQKMEIILSQLCKLMNKILIPLLFVFINNQSFANTHSYCNLNLVVSYNIEECANFFEEKISSLSLEQKQSFQKDFEKIKKDYPYPEFFIPLLRNYPTPEVLFTDLQLSEEDDKRKEYIKTKISFDDVESLVFNKYIRIFQIYKIIIIMLEKKSNLTLSEQNMLQVSKQRSQCLGDILDDLSNNPEKSIEEKVIIDKCYK</sequence>
<evidence type="ECO:0000313" key="2">
    <source>
        <dbReference type="Proteomes" id="UP000319483"/>
    </source>
</evidence>
<dbReference type="RefSeq" id="WP_144093279.1">
    <property type="nucleotide sequence ID" value="NZ_VMHM01000020.1"/>
</dbReference>
<accession>A0A556RVJ5</accession>
<gene>
    <name evidence="1" type="ORF">FPQ15_13205</name>
</gene>
<comment type="caution">
    <text evidence="1">The sequence shown here is derived from an EMBL/GenBank/DDBJ whole genome shotgun (WGS) entry which is preliminary data.</text>
</comment>
<reference evidence="1 2" key="1">
    <citation type="submission" date="2019-07" db="EMBL/GenBank/DDBJ databases">
        <title>Gilliamella genomes.</title>
        <authorList>
            <person name="Zheng H."/>
        </authorList>
    </citation>
    <scope>NUCLEOTIDE SEQUENCE [LARGE SCALE GENOMIC DNA]</scope>
    <source>
        <strain evidence="1 2">W8127</strain>
    </source>
</reference>
<proteinExistence type="predicted"/>
<dbReference type="AlphaFoldDB" id="A0A556RVJ5"/>
<protein>
    <submittedName>
        <fullName evidence="1">Uncharacterized protein</fullName>
    </submittedName>
</protein>
<evidence type="ECO:0000313" key="1">
    <source>
        <dbReference type="EMBL" id="TSJ92920.1"/>
    </source>
</evidence>
<dbReference type="EMBL" id="VMHM01000020">
    <property type="protein sequence ID" value="TSJ92920.1"/>
    <property type="molecule type" value="Genomic_DNA"/>
</dbReference>
<dbReference type="Proteomes" id="UP000319483">
    <property type="component" value="Unassembled WGS sequence"/>
</dbReference>